<reference evidence="10" key="1">
    <citation type="journal article" date="2014" name="Int. J. Syst. Evol. Microbiol.">
        <title>Complete genome sequence of Corynebacterium casei LMG S-19264T (=DSM 44701T), isolated from a smear-ripened cheese.</title>
        <authorList>
            <consortium name="US DOE Joint Genome Institute (JGI-PGF)"/>
            <person name="Walter F."/>
            <person name="Albersmeier A."/>
            <person name="Kalinowski J."/>
            <person name="Ruckert C."/>
        </authorList>
    </citation>
    <scope>NUCLEOTIDE SEQUENCE</scope>
    <source>
        <strain evidence="10">CGMCC 1.10998</strain>
    </source>
</reference>
<keyword evidence="2" id="KW-1003">Cell membrane</keyword>
<feature type="transmembrane region" description="Helical" evidence="7">
    <location>
        <begin position="28"/>
        <end position="44"/>
    </location>
</feature>
<evidence type="ECO:0000313" key="11">
    <source>
        <dbReference type="Proteomes" id="UP000637423"/>
    </source>
</evidence>
<comment type="similarity">
    <text evidence="6">Belongs to the YccS/YhfK family.</text>
</comment>
<dbReference type="PANTHER" id="PTHR30509">
    <property type="entry name" value="P-HYDROXYBENZOIC ACID EFFLUX PUMP SUBUNIT-RELATED"/>
    <property type="match status" value="1"/>
</dbReference>
<dbReference type="PANTHER" id="PTHR30509:SF9">
    <property type="entry name" value="MULTIDRUG RESISTANCE PROTEIN MDTO"/>
    <property type="match status" value="1"/>
</dbReference>
<keyword evidence="4 7" id="KW-1133">Transmembrane helix</keyword>
<dbReference type="Proteomes" id="UP000637423">
    <property type="component" value="Unassembled WGS sequence"/>
</dbReference>
<evidence type="ECO:0000259" key="9">
    <source>
        <dbReference type="Pfam" id="PF13515"/>
    </source>
</evidence>
<dbReference type="EMBL" id="BMED01000001">
    <property type="protein sequence ID" value="GGC59309.1"/>
    <property type="molecule type" value="Genomic_DNA"/>
</dbReference>
<comment type="subcellular location">
    <subcellularLocation>
        <location evidence="1">Cell membrane</location>
        <topology evidence="1">Multi-pass membrane protein</topology>
    </subcellularLocation>
</comment>
<evidence type="ECO:0000313" key="10">
    <source>
        <dbReference type="EMBL" id="GGC59309.1"/>
    </source>
</evidence>
<feature type="transmembrane region" description="Helical" evidence="7">
    <location>
        <begin position="449"/>
        <end position="468"/>
    </location>
</feature>
<feature type="domain" description="Integral membrane bound transporter" evidence="9">
    <location>
        <begin position="339"/>
        <end position="460"/>
    </location>
</feature>
<comment type="caution">
    <text evidence="10">The sequence shown here is derived from an EMBL/GenBank/DDBJ whole genome shotgun (WGS) entry which is preliminary data.</text>
</comment>
<evidence type="ECO:0000256" key="6">
    <source>
        <dbReference type="ARBA" id="ARBA00043993"/>
    </source>
</evidence>
<dbReference type="AlphaFoldDB" id="A0A916XAC2"/>
<evidence type="ECO:0000256" key="4">
    <source>
        <dbReference type="ARBA" id="ARBA00022989"/>
    </source>
</evidence>
<organism evidence="10 11">
    <name type="scientific">Undibacterium terreum</name>
    <dbReference type="NCBI Taxonomy" id="1224302"/>
    <lineage>
        <taxon>Bacteria</taxon>
        <taxon>Pseudomonadati</taxon>
        <taxon>Pseudomonadota</taxon>
        <taxon>Betaproteobacteria</taxon>
        <taxon>Burkholderiales</taxon>
        <taxon>Oxalobacteraceae</taxon>
        <taxon>Undibacterium</taxon>
    </lineage>
</organism>
<sequence>MLSSVLLCTAVTLIVSLCAPINWLLSVMLVVISFLASMMVVYGKKMMPLQFAALFIMTLSMENELSARQAFLHTGLFLAGSLAYMTYSMVVSWFLRRRIKQQVLAEALFEVTRYIDIKAGFYDTSTDLNEQFNLAVRQQIIIADKQQASRDMLLRGKQDEQDAVLVQVHFRMLDLYELVLATHTDYVVLRRYLSDTEVLDLMHQMVDKAARDIESAAYAVTRKRVSHSEVNYQQDLDAIERCVIQLEQDCREGKLPEEALTSLRSSVNKIRDVIDMIAQLHLATQAPVAPMPGQPDADLTPFLTQQKYAVGVILSSMSWTSPTFRFSLRVAMAITVGLLIADHLPYAAHGYWIVLTIVIILKPSFSMTKQRRSDRLIGTVIGCAITSVVLHFVHTPAILLAFLFLATAGVPAFLYVKYRYAAVAATMQILLQINLLVPTNAHVVSERLTDTLIGAIIATVFSFILPSWEYKTLPQLVKNVLADNQRYIIAARDLLEARVNDDFVYRISRKRLMDSLAGLSSALVRMLDEPESKHRAVEDINLFVVQNYLVIAHVASLRLLMRKHAANQPSAYVKAMLEDIFSQVWNNLARAQQRWDAIMPSKTPAVDSKVEGHFDVDYALDALADDEAVQAWSGRRLMQRRNKLIAEDANRIVIHSTAIAHKLISNED</sequence>
<evidence type="ECO:0000259" key="8">
    <source>
        <dbReference type="Pfam" id="PF12805"/>
    </source>
</evidence>
<accession>A0A916XAC2</accession>
<name>A0A916XAC2_9BURK</name>
<dbReference type="Pfam" id="PF12805">
    <property type="entry name" value="FUSC-like"/>
    <property type="match status" value="1"/>
</dbReference>
<gene>
    <name evidence="10" type="ORF">GCM10011396_02790</name>
</gene>
<evidence type="ECO:0000256" key="2">
    <source>
        <dbReference type="ARBA" id="ARBA00022475"/>
    </source>
</evidence>
<keyword evidence="3 7" id="KW-0812">Transmembrane</keyword>
<dbReference type="GO" id="GO:0005886">
    <property type="term" value="C:plasma membrane"/>
    <property type="evidence" value="ECO:0007669"/>
    <property type="project" value="UniProtKB-SubCell"/>
</dbReference>
<evidence type="ECO:0000256" key="3">
    <source>
        <dbReference type="ARBA" id="ARBA00022692"/>
    </source>
</evidence>
<dbReference type="InterPro" id="IPR032692">
    <property type="entry name" value="YccS_N"/>
</dbReference>
<keyword evidence="11" id="KW-1185">Reference proteome</keyword>
<protein>
    <recommendedName>
        <fullName evidence="12">Inner membrane protein yccS</fullName>
    </recommendedName>
</protein>
<evidence type="ECO:0008006" key="12">
    <source>
        <dbReference type="Google" id="ProtNLM"/>
    </source>
</evidence>
<dbReference type="InterPro" id="IPR049453">
    <property type="entry name" value="Memb_transporter_dom"/>
</dbReference>
<feature type="transmembrane region" description="Helical" evidence="7">
    <location>
        <begin position="377"/>
        <end position="406"/>
    </location>
</feature>
<evidence type="ECO:0000256" key="1">
    <source>
        <dbReference type="ARBA" id="ARBA00004651"/>
    </source>
</evidence>
<proteinExistence type="inferred from homology"/>
<feature type="transmembrane region" description="Helical" evidence="7">
    <location>
        <begin position="77"/>
        <end position="95"/>
    </location>
</feature>
<dbReference type="Pfam" id="PF13515">
    <property type="entry name" value="FUSC_2"/>
    <property type="match status" value="1"/>
</dbReference>
<reference evidence="10" key="2">
    <citation type="submission" date="2020-09" db="EMBL/GenBank/DDBJ databases">
        <authorList>
            <person name="Sun Q."/>
            <person name="Zhou Y."/>
        </authorList>
    </citation>
    <scope>NUCLEOTIDE SEQUENCE</scope>
    <source>
        <strain evidence="10">CGMCC 1.10998</strain>
    </source>
</reference>
<keyword evidence="5 7" id="KW-0472">Membrane</keyword>
<evidence type="ECO:0000256" key="7">
    <source>
        <dbReference type="SAM" id="Phobius"/>
    </source>
</evidence>
<feature type="domain" description="Integral membrane protein YccS N-terminal" evidence="8">
    <location>
        <begin position="1"/>
        <end position="272"/>
    </location>
</feature>
<evidence type="ECO:0000256" key="5">
    <source>
        <dbReference type="ARBA" id="ARBA00023136"/>
    </source>
</evidence>